<evidence type="ECO:0000256" key="1">
    <source>
        <dbReference type="SAM" id="Phobius"/>
    </source>
</evidence>
<keyword evidence="1" id="KW-0812">Transmembrane</keyword>
<comment type="caution">
    <text evidence="2">The sequence shown here is derived from an EMBL/GenBank/DDBJ whole genome shotgun (WGS) entry which is preliminary data.</text>
</comment>
<dbReference type="Proteomes" id="UP000775213">
    <property type="component" value="Unassembled WGS sequence"/>
</dbReference>
<keyword evidence="3" id="KW-1185">Reference proteome</keyword>
<dbReference type="EMBL" id="JAGFBR010000010">
    <property type="protein sequence ID" value="KAH0460038.1"/>
    <property type="molecule type" value="Genomic_DNA"/>
</dbReference>
<sequence>MGLGLALHFKKKVVNSSKSKYLGLLMPAQREKRRKNVVVFIEMECLYDTKAKKRTKHMTLTAVIPIILALVCARIITVTNQILEK</sequence>
<protein>
    <recommendedName>
        <fullName evidence="4">Transmembrane protein</fullName>
    </recommendedName>
</protein>
<evidence type="ECO:0000313" key="3">
    <source>
        <dbReference type="Proteomes" id="UP000775213"/>
    </source>
</evidence>
<keyword evidence="1" id="KW-1133">Transmembrane helix</keyword>
<feature type="transmembrane region" description="Helical" evidence="1">
    <location>
        <begin position="60"/>
        <end position="83"/>
    </location>
</feature>
<organism evidence="2 3">
    <name type="scientific">Dendrobium chrysotoxum</name>
    <name type="common">Orchid</name>
    <dbReference type="NCBI Taxonomy" id="161865"/>
    <lineage>
        <taxon>Eukaryota</taxon>
        <taxon>Viridiplantae</taxon>
        <taxon>Streptophyta</taxon>
        <taxon>Embryophyta</taxon>
        <taxon>Tracheophyta</taxon>
        <taxon>Spermatophyta</taxon>
        <taxon>Magnoliopsida</taxon>
        <taxon>Liliopsida</taxon>
        <taxon>Asparagales</taxon>
        <taxon>Orchidaceae</taxon>
        <taxon>Epidendroideae</taxon>
        <taxon>Malaxideae</taxon>
        <taxon>Dendrobiinae</taxon>
        <taxon>Dendrobium</taxon>
    </lineage>
</organism>
<proteinExistence type="predicted"/>
<reference evidence="2 3" key="1">
    <citation type="journal article" date="2021" name="Hortic Res">
        <title>Chromosome-scale assembly of the Dendrobium chrysotoxum genome enhances the understanding of orchid evolution.</title>
        <authorList>
            <person name="Zhang Y."/>
            <person name="Zhang G.Q."/>
            <person name="Zhang D."/>
            <person name="Liu X.D."/>
            <person name="Xu X.Y."/>
            <person name="Sun W.H."/>
            <person name="Yu X."/>
            <person name="Zhu X."/>
            <person name="Wang Z.W."/>
            <person name="Zhao X."/>
            <person name="Zhong W.Y."/>
            <person name="Chen H."/>
            <person name="Yin W.L."/>
            <person name="Huang T."/>
            <person name="Niu S.C."/>
            <person name="Liu Z.J."/>
        </authorList>
    </citation>
    <scope>NUCLEOTIDE SEQUENCE [LARGE SCALE GENOMIC DNA]</scope>
    <source>
        <strain evidence="2">Lindl</strain>
    </source>
</reference>
<evidence type="ECO:0008006" key="4">
    <source>
        <dbReference type="Google" id="ProtNLM"/>
    </source>
</evidence>
<dbReference type="AlphaFoldDB" id="A0AAV7GWJ5"/>
<name>A0AAV7GWJ5_DENCH</name>
<gene>
    <name evidence="2" type="ORF">IEQ34_010701</name>
</gene>
<evidence type="ECO:0000313" key="2">
    <source>
        <dbReference type="EMBL" id="KAH0460038.1"/>
    </source>
</evidence>
<keyword evidence="1" id="KW-0472">Membrane</keyword>
<accession>A0AAV7GWJ5</accession>